<reference evidence="1" key="2">
    <citation type="submission" date="2023-06" db="EMBL/GenBank/DDBJ databases">
        <authorList>
            <person name="Ma L."/>
            <person name="Liu K.-W."/>
            <person name="Li Z."/>
            <person name="Hsiao Y.-Y."/>
            <person name="Qi Y."/>
            <person name="Fu T."/>
            <person name="Tang G."/>
            <person name="Zhang D."/>
            <person name="Sun W.-H."/>
            <person name="Liu D.-K."/>
            <person name="Li Y."/>
            <person name="Chen G.-Z."/>
            <person name="Liu X.-D."/>
            <person name="Liao X.-Y."/>
            <person name="Jiang Y.-T."/>
            <person name="Yu X."/>
            <person name="Hao Y."/>
            <person name="Huang J."/>
            <person name="Zhao X.-W."/>
            <person name="Ke S."/>
            <person name="Chen Y.-Y."/>
            <person name="Wu W.-L."/>
            <person name="Hsu J.-L."/>
            <person name="Lin Y.-F."/>
            <person name="Huang M.-D."/>
            <person name="Li C.-Y."/>
            <person name="Huang L."/>
            <person name="Wang Z.-W."/>
            <person name="Zhao X."/>
            <person name="Zhong W.-Y."/>
            <person name="Peng D.-H."/>
            <person name="Ahmad S."/>
            <person name="Lan S."/>
            <person name="Zhang J.-S."/>
            <person name="Tsai W.-C."/>
            <person name="Van De Peer Y."/>
            <person name="Liu Z.-J."/>
        </authorList>
    </citation>
    <scope>NUCLEOTIDE SEQUENCE</scope>
    <source>
        <strain evidence="1">SCP</strain>
        <tissue evidence="1">Leaves</tissue>
    </source>
</reference>
<dbReference type="AlphaFoldDB" id="A0AAV9AS75"/>
<evidence type="ECO:0000313" key="1">
    <source>
        <dbReference type="EMBL" id="KAK1267049.1"/>
    </source>
</evidence>
<proteinExistence type="predicted"/>
<reference evidence="1" key="1">
    <citation type="journal article" date="2023" name="Nat. Commun.">
        <title>Diploid and tetraploid genomes of Acorus and the evolution of monocots.</title>
        <authorList>
            <person name="Ma L."/>
            <person name="Liu K.W."/>
            <person name="Li Z."/>
            <person name="Hsiao Y.Y."/>
            <person name="Qi Y."/>
            <person name="Fu T."/>
            <person name="Tang G.D."/>
            <person name="Zhang D."/>
            <person name="Sun W.H."/>
            <person name="Liu D.K."/>
            <person name="Li Y."/>
            <person name="Chen G.Z."/>
            <person name="Liu X.D."/>
            <person name="Liao X.Y."/>
            <person name="Jiang Y.T."/>
            <person name="Yu X."/>
            <person name="Hao Y."/>
            <person name="Huang J."/>
            <person name="Zhao X.W."/>
            <person name="Ke S."/>
            <person name="Chen Y.Y."/>
            <person name="Wu W.L."/>
            <person name="Hsu J.L."/>
            <person name="Lin Y.F."/>
            <person name="Huang M.D."/>
            <person name="Li C.Y."/>
            <person name="Huang L."/>
            <person name="Wang Z.W."/>
            <person name="Zhao X."/>
            <person name="Zhong W.Y."/>
            <person name="Peng D.H."/>
            <person name="Ahmad S."/>
            <person name="Lan S."/>
            <person name="Zhang J.S."/>
            <person name="Tsai W.C."/>
            <person name="Van de Peer Y."/>
            <person name="Liu Z.J."/>
        </authorList>
    </citation>
    <scope>NUCLEOTIDE SEQUENCE</scope>
    <source>
        <strain evidence="1">SCP</strain>
    </source>
</reference>
<organism evidence="1 2">
    <name type="scientific">Acorus gramineus</name>
    <name type="common">Dwarf sweet flag</name>
    <dbReference type="NCBI Taxonomy" id="55184"/>
    <lineage>
        <taxon>Eukaryota</taxon>
        <taxon>Viridiplantae</taxon>
        <taxon>Streptophyta</taxon>
        <taxon>Embryophyta</taxon>
        <taxon>Tracheophyta</taxon>
        <taxon>Spermatophyta</taxon>
        <taxon>Magnoliopsida</taxon>
        <taxon>Liliopsida</taxon>
        <taxon>Acoraceae</taxon>
        <taxon>Acorus</taxon>
    </lineage>
</organism>
<keyword evidence="2" id="KW-1185">Reference proteome</keyword>
<dbReference type="EMBL" id="JAUJYN010000007">
    <property type="protein sequence ID" value="KAK1267049.1"/>
    <property type="molecule type" value="Genomic_DNA"/>
</dbReference>
<dbReference type="Proteomes" id="UP001179952">
    <property type="component" value="Unassembled WGS sequence"/>
</dbReference>
<name>A0AAV9AS75_ACOGR</name>
<evidence type="ECO:0000313" key="2">
    <source>
        <dbReference type="Proteomes" id="UP001179952"/>
    </source>
</evidence>
<sequence>MEDQKPNIKEGMTDEKAIPLNGTIKDDQELNHQRLEDQLKEGNLKGCNSGFIAKIKVVEINHIKDCGTDGTQATA</sequence>
<accession>A0AAV9AS75</accession>
<gene>
    <name evidence="1" type="ORF">QJS04_geneDACA019358</name>
</gene>
<protein>
    <submittedName>
        <fullName evidence="1">Uncharacterized protein</fullName>
    </submittedName>
</protein>
<comment type="caution">
    <text evidence="1">The sequence shown here is derived from an EMBL/GenBank/DDBJ whole genome shotgun (WGS) entry which is preliminary data.</text>
</comment>